<feature type="region of interest" description="Disordered" evidence="1">
    <location>
        <begin position="115"/>
        <end position="145"/>
    </location>
</feature>
<reference evidence="3 4" key="1">
    <citation type="journal article" date="2015" name="Genome Biol. Evol.">
        <title>The genome of winter moth (Operophtera brumata) provides a genomic perspective on sexual dimorphism and phenology.</title>
        <authorList>
            <person name="Derks M.F."/>
            <person name="Smit S."/>
            <person name="Salis L."/>
            <person name="Schijlen E."/>
            <person name="Bossers A."/>
            <person name="Mateman C."/>
            <person name="Pijl A.S."/>
            <person name="de Ridder D."/>
            <person name="Groenen M.A."/>
            <person name="Visser M.E."/>
            <person name="Megens H.J."/>
        </authorList>
    </citation>
    <scope>NUCLEOTIDE SEQUENCE [LARGE SCALE GENOMIC DNA]</scope>
    <source>
        <strain evidence="3">WM2013NL</strain>
        <tissue evidence="3">Head and thorax</tissue>
    </source>
</reference>
<dbReference type="Pfam" id="PF23055">
    <property type="entry name" value="DUF7041"/>
    <property type="match status" value="1"/>
</dbReference>
<keyword evidence="4" id="KW-1185">Reference proteome</keyword>
<organism evidence="3 4">
    <name type="scientific">Operophtera brumata</name>
    <name type="common">Winter moth</name>
    <name type="synonym">Phalaena brumata</name>
    <dbReference type="NCBI Taxonomy" id="104452"/>
    <lineage>
        <taxon>Eukaryota</taxon>
        <taxon>Metazoa</taxon>
        <taxon>Ecdysozoa</taxon>
        <taxon>Arthropoda</taxon>
        <taxon>Hexapoda</taxon>
        <taxon>Insecta</taxon>
        <taxon>Pterygota</taxon>
        <taxon>Neoptera</taxon>
        <taxon>Endopterygota</taxon>
        <taxon>Lepidoptera</taxon>
        <taxon>Glossata</taxon>
        <taxon>Ditrysia</taxon>
        <taxon>Geometroidea</taxon>
        <taxon>Geometridae</taxon>
        <taxon>Larentiinae</taxon>
        <taxon>Operophtera</taxon>
    </lineage>
</organism>
<feature type="region of interest" description="Disordered" evidence="1">
    <location>
        <begin position="1"/>
        <end position="35"/>
    </location>
</feature>
<dbReference type="InterPro" id="IPR055469">
    <property type="entry name" value="DUF7041"/>
</dbReference>
<protein>
    <recommendedName>
        <fullName evidence="2">DUF7041 domain-containing protein</fullName>
    </recommendedName>
</protein>
<dbReference type="AlphaFoldDB" id="A0A0L7LS43"/>
<accession>A0A0L7LS43</accession>
<gene>
    <name evidence="3" type="ORF">OBRU01_00277</name>
</gene>
<feature type="compositionally biased region" description="Basic residues" evidence="1">
    <location>
        <begin position="115"/>
        <end position="131"/>
    </location>
</feature>
<proteinExistence type="predicted"/>
<comment type="caution">
    <text evidence="3">The sequence shown here is derived from an EMBL/GenBank/DDBJ whole genome shotgun (WGS) entry which is preliminary data.</text>
</comment>
<feature type="compositionally biased region" description="Low complexity" evidence="1">
    <location>
        <begin position="132"/>
        <end position="142"/>
    </location>
</feature>
<evidence type="ECO:0000256" key="1">
    <source>
        <dbReference type="SAM" id="MobiDB-lite"/>
    </source>
</evidence>
<feature type="domain" description="DUF7041" evidence="2">
    <location>
        <begin position="53"/>
        <end position="100"/>
    </location>
</feature>
<evidence type="ECO:0000313" key="3">
    <source>
        <dbReference type="EMBL" id="KOB78267.1"/>
    </source>
</evidence>
<dbReference type="Proteomes" id="UP000037510">
    <property type="component" value="Unassembled WGS sequence"/>
</dbReference>
<evidence type="ECO:0000259" key="2">
    <source>
        <dbReference type="Pfam" id="PF23055"/>
    </source>
</evidence>
<sequence>MFQTPSKASSVPGKDAEKHQTDQRSAEAAADNSAKMDLGSNTELAAITVSSRIPEFWGEMPRLWFAQMESIMAPQRQGDEIKFNLVISKLGRDALQQMHKLNLEVASLREEVKGQQHRRSAFRGRGSRRQRSQITISTSQESGRSELAVQISFPLSE</sequence>
<name>A0A0L7LS43_OPEBR</name>
<evidence type="ECO:0000313" key="4">
    <source>
        <dbReference type="Proteomes" id="UP000037510"/>
    </source>
</evidence>
<feature type="compositionally biased region" description="Basic and acidic residues" evidence="1">
    <location>
        <begin position="14"/>
        <end position="25"/>
    </location>
</feature>
<dbReference type="EMBL" id="JTDY01000213">
    <property type="protein sequence ID" value="KOB78267.1"/>
    <property type="molecule type" value="Genomic_DNA"/>
</dbReference>